<dbReference type="RefSeq" id="WP_229671137.1">
    <property type="nucleotide sequence ID" value="NZ_BMOE01000020.1"/>
</dbReference>
<evidence type="ECO:0000313" key="3">
    <source>
        <dbReference type="Proteomes" id="UP000635726"/>
    </source>
</evidence>
<dbReference type="Proteomes" id="UP000635726">
    <property type="component" value="Unassembled WGS sequence"/>
</dbReference>
<comment type="caution">
    <text evidence="2">The sequence shown here is derived from an EMBL/GenBank/DDBJ whole genome shotgun (WGS) entry which is preliminary data.</text>
</comment>
<feature type="domain" description="DUF427" evidence="1">
    <location>
        <begin position="17"/>
        <end position="108"/>
    </location>
</feature>
<dbReference type="EMBL" id="BMOE01000020">
    <property type="protein sequence ID" value="GGJ88316.1"/>
    <property type="molecule type" value="Genomic_DNA"/>
</dbReference>
<evidence type="ECO:0000259" key="1">
    <source>
        <dbReference type="Pfam" id="PF04248"/>
    </source>
</evidence>
<evidence type="ECO:0000313" key="2">
    <source>
        <dbReference type="EMBL" id="GGJ88316.1"/>
    </source>
</evidence>
<reference evidence="2" key="1">
    <citation type="journal article" date="2014" name="Int. J. Syst. Evol. Microbiol.">
        <title>Complete genome sequence of Corynebacterium casei LMG S-19264T (=DSM 44701T), isolated from a smear-ripened cheese.</title>
        <authorList>
            <consortium name="US DOE Joint Genome Institute (JGI-PGF)"/>
            <person name="Walter F."/>
            <person name="Albersmeier A."/>
            <person name="Kalinowski J."/>
            <person name="Ruckert C."/>
        </authorList>
    </citation>
    <scope>NUCLEOTIDE SEQUENCE</scope>
    <source>
        <strain evidence="2">JCM 14371</strain>
    </source>
</reference>
<dbReference type="PANTHER" id="PTHR43058">
    <property type="entry name" value="SLR0655 PROTEIN"/>
    <property type="match status" value="1"/>
</dbReference>
<dbReference type="Gene3D" id="2.170.150.40">
    <property type="entry name" value="Domain of unknown function (DUF427)"/>
    <property type="match status" value="1"/>
</dbReference>
<dbReference type="Pfam" id="PF04248">
    <property type="entry name" value="NTP_transf_9"/>
    <property type="match status" value="1"/>
</dbReference>
<name>A0A917PQZ5_9DEIO</name>
<protein>
    <recommendedName>
        <fullName evidence="1">DUF427 domain-containing protein</fullName>
    </recommendedName>
</protein>
<dbReference type="AlphaFoldDB" id="A0A917PQZ5"/>
<keyword evidence="3" id="KW-1185">Reference proteome</keyword>
<proteinExistence type="predicted"/>
<gene>
    <name evidence="2" type="ORF">GCM10008939_35450</name>
</gene>
<reference evidence="2" key="2">
    <citation type="submission" date="2020-09" db="EMBL/GenBank/DDBJ databases">
        <authorList>
            <person name="Sun Q."/>
            <person name="Ohkuma M."/>
        </authorList>
    </citation>
    <scope>NUCLEOTIDE SEQUENCE</scope>
    <source>
        <strain evidence="2">JCM 14371</strain>
    </source>
</reference>
<sequence>MWEYPRPPRLEWSDRRVEVWLGGVRIVEAAGAFRVLETSHPPVYYLSPDAFLPGVLSPAPGGSVCEWKGRASYWTLSAGGRVEEAAAWSYGWPTPEFLPIRDRVALYAGRVDRVTLGGVTVTPQPGEFYGGWITPDVVGPFKGEPGSWGW</sequence>
<dbReference type="PANTHER" id="PTHR43058:SF1">
    <property type="entry name" value="DUF427 DOMAIN-CONTAINING PROTEIN"/>
    <property type="match status" value="1"/>
</dbReference>
<dbReference type="InterPro" id="IPR007361">
    <property type="entry name" value="DUF427"/>
</dbReference>
<organism evidence="2 3">
    <name type="scientific">Deinococcus aquiradiocola</name>
    <dbReference type="NCBI Taxonomy" id="393059"/>
    <lineage>
        <taxon>Bacteria</taxon>
        <taxon>Thermotogati</taxon>
        <taxon>Deinococcota</taxon>
        <taxon>Deinococci</taxon>
        <taxon>Deinococcales</taxon>
        <taxon>Deinococcaceae</taxon>
        <taxon>Deinococcus</taxon>
    </lineage>
</organism>
<accession>A0A917PQZ5</accession>
<dbReference type="InterPro" id="IPR038694">
    <property type="entry name" value="DUF427_sf"/>
</dbReference>